<evidence type="ECO:0000313" key="1">
    <source>
        <dbReference type="EMBL" id="MEP0818571.1"/>
    </source>
</evidence>
<keyword evidence="2" id="KW-1185">Reference proteome</keyword>
<reference evidence="1 2" key="1">
    <citation type="submission" date="2022-04" db="EMBL/GenBank/DDBJ databases">
        <title>Positive selection, recombination, and allopatry shape intraspecific diversity of widespread and dominant cyanobacteria.</title>
        <authorList>
            <person name="Wei J."/>
            <person name="Shu W."/>
            <person name="Hu C."/>
        </authorList>
    </citation>
    <scope>NUCLEOTIDE SEQUENCE [LARGE SCALE GENOMIC DNA]</scope>
    <source>
        <strain evidence="1 2">GB2-A4</strain>
    </source>
</reference>
<dbReference type="RefSeq" id="WP_190436837.1">
    <property type="nucleotide sequence ID" value="NZ_JAMPKM010000009.1"/>
</dbReference>
<dbReference type="Proteomes" id="UP001464891">
    <property type="component" value="Unassembled WGS sequence"/>
</dbReference>
<evidence type="ECO:0000313" key="2">
    <source>
        <dbReference type="Proteomes" id="UP001464891"/>
    </source>
</evidence>
<sequence length="45" mass="5210">MTDPGQQILEQQSYRAIAIAPLHRHLVEQFDRTGLVVTEITEKYL</sequence>
<accession>A0ABV0JC14</accession>
<dbReference type="EMBL" id="JAMPKM010000009">
    <property type="protein sequence ID" value="MEP0818571.1"/>
    <property type="molecule type" value="Genomic_DNA"/>
</dbReference>
<protein>
    <submittedName>
        <fullName evidence="1">Uncharacterized protein</fullName>
    </submittedName>
</protein>
<comment type="caution">
    <text evidence="1">The sequence shown here is derived from an EMBL/GenBank/DDBJ whole genome shotgun (WGS) entry which is preliminary data.</text>
</comment>
<proteinExistence type="predicted"/>
<gene>
    <name evidence="1" type="ORF">NC998_15840</name>
</gene>
<name>A0ABV0JC14_9CYAN</name>
<organism evidence="1 2">
    <name type="scientific">Trichocoleus desertorum GB2-A4</name>
    <dbReference type="NCBI Taxonomy" id="2933944"/>
    <lineage>
        <taxon>Bacteria</taxon>
        <taxon>Bacillati</taxon>
        <taxon>Cyanobacteriota</taxon>
        <taxon>Cyanophyceae</taxon>
        <taxon>Leptolyngbyales</taxon>
        <taxon>Trichocoleusaceae</taxon>
        <taxon>Trichocoleus</taxon>
    </lineage>
</organism>